<keyword evidence="10 13" id="KW-1133">Transmembrane helix</keyword>
<keyword evidence="7 13" id="KW-0812">Transmembrane</keyword>
<keyword evidence="9" id="KW-0735">Signal-anchor</keyword>
<sequence length="421" mass="46043">MDSADSLSEAGWKVFEAVEDVVDGATCAAKGIIGPPPWLWATLAVVGASYIGLCVLFMLLIGFRPKPRPPRTAEKQYTTISSDGSVAPPQPLACWFERFDARRIANQSHRLPANELYQIEDPEIFMTLVVPAFNEEERMGGMLEEAVEYLEAKYGTNTSGKSGKANGNVEKQTNELKGWEILVVSDGSTDGTVQTALDFARAHQVGGDEPIKARKGPWNTSAKSTRIPTGSIRVVQLEQNRGKGGAVTHGMRHARGQYVIFADADGASRFSDLESLVRGCEEAQDKLGRAVAIGSRAHMVGTEAVVKRSLLRNTLMRAFHLLIRALTTPKTARIRDTQCGFKLFSRASLPYIVPFMHTEGWIFDVEMLMLAESADIPMVEVPIGWKEVKGSKLNVVKDSVGMALGLAMLRVCWGVGVFSRE</sequence>
<dbReference type="SUPFAM" id="SSF53448">
    <property type="entry name" value="Nucleotide-diphospho-sugar transferases"/>
    <property type="match status" value="1"/>
</dbReference>
<dbReference type="CDD" id="cd04188">
    <property type="entry name" value="DPG_synthase"/>
    <property type="match status" value="1"/>
</dbReference>
<evidence type="ECO:0000259" key="14">
    <source>
        <dbReference type="Pfam" id="PF00535"/>
    </source>
</evidence>
<keyword evidence="5" id="KW-0328">Glycosyltransferase</keyword>
<proteinExistence type="inferred from homology"/>
<keyword evidence="11 13" id="KW-0472">Membrane</keyword>
<keyword evidence="8" id="KW-0256">Endoplasmic reticulum</keyword>
<dbReference type="GO" id="GO:0004581">
    <property type="term" value="F:dolichyl-phosphate beta-glucosyltransferase activity"/>
    <property type="evidence" value="ECO:0007669"/>
    <property type="project" value="UniProtKB-EC"/>
</dbReference>
<accession>A0AAQ3M6Z0</accession>
<comment type="catalytic activity">
    <reaction evidence="12">
        <text>a di-trans,poly-cis-dolichyl phosphate + UDP-alpha-D-glucose = a di-trans,poly-cis-dolichyl beta-D-glucosyl phosphate + UDP</text>
        <dbReference type="Rhea" id="RHEA:15401"/>
        <dbReference type="Rhea" id="RHEA-COMP:19498"/>
        <dbReference type="Rhea" id="RHEA-COMP:19502"/>
        <dbReference type="ChEBI" id="CHEBI:57525"/>
        <dbReference type="ChEBI" id="CHEBI:57683"/>
        <dbReference type="ChEBI" id="CHEBI:58223"/>
        <dbReference type="ChEBI" id="CHEBI:58885"/>
        <dbReference type="EC" id="2.4.1.117"/>
    </reaction>
    <physiologicalReaction direction="left-to-right" evidence="12">
        <dbReference type="Rhea" id="RHEA:15402"/>
    </physiologicalReaction>
</comment>
<evidence type="ECO:0000313" key="16">
    <source>
        <dbReference type="Proteomes" id="UP001303373"/>
    </source>
</evidence>
<feature type="transmembrane region" description="Helical" evidence="13">
    <location>
        <begin position="38"/>
        <end position="61"/>
    </location>
</feature>
<evidence type="ECO:0000256" key="7">
    <source>
        <dbReference type="ARBA" id="ARBA00022692"/>
    </source>
</evidence>
<feature type="domain" description="Glycosyltransferase 2-like" evidence="14">
    <location>
        <begin position="128"/>
        <end position="220"/>
    </location>
</feature>
<comment type="similarity">
    <text evidence="3">Belongs to the glycosyltransferase 2 family.</text>
</comment>
<evidence type="ECO:0000256" key="2">
    <source>
        <dbReference type="ARBA" id="ARBA00004922"/>
    </source>
</evidence>
<evidence type="ECO:0000256" key="13">
    <source>
        <dbReference type="SAM" id="Phobius"/>
    </source>
</evidence>
<evidence type="ECO:0000256" key="8">
    <source>
        <dbReference type="ARBA" id="ARBA00022824"/>
    </source>
</evidence>
<dbReference type="EMBL" id="CP138588">
    <property type="protein sequence ID" value="WPH02967.1"/>
    <property type="molecule type" value="Genomic_DNA"/>
</dbReference>
<evidence type="ECO:0000256" key="1">
    <source>
        <dbReference type="ARBA" id="ARBA00004389"/>
    </source>
</evidence>
<dbReference type="Gene3D" id="3.90.550.10">
    <property type="entry name" value="Spore Coat Polysaccharide Biosynthesis Protein SpsA, Chain A"/>
    <property type="match status" value="1"/>
</dbReference>
<dbReference type="GO" id="GO:0005789">
    <property type="term" value="C:endoplasmic reticulum membrane"/>
    <property type="evidence" value="ECO:0007669"/>
    <property type="project" value="UniProtKB-SubCell"/>
</dbReference>
<name>A0AAQ3M6Z0_9PEZI</name>
<feature type="domain" description="Glycosyltransferase 2-like" evidence="14">
    <location>
        <begin position="230"/>
        <end position="309"/>
    </location>
</feature>
<evidence type="ECO:0000256" key="9">
    <source>
        <dbReference type="ARBA" id="ARBA00022968"/>
    </source>
</evidence>
<dbReference type="PANTHER" id="PTHR10859">
    <property type="entry name" value="GLYCOSYL TRANSFERASE"/>
    <property type="match status" value="1"/>
</dbReference>
<dbReference type="InterPro" id="IPR035518">
    <property type="entry name" value="DPG_synthase"/>
</dbReference>
<dbReference type="GO" id="GO:0006487">
    <property type="term" value="P:protein N-linked glycosylation"/>
    <property type="evidence" value="ECO:0007669"/>
    <property type="project" value="TreeGrafter"/>
</dbReference>
<comment type="pathway">
    <text evidence="2">Protein modification; protein glycosylation.</text>
</comment>
<comment type="subcellular location">
    <subcellularLocation>
        <location evidence="1">Endoplasmic reticulum membrane</location>
        <topology evidence="1">Single-pass membrane protein</topology>
    </subcellularLocation>
</comment>
<evidence type="ECO:0000256" key="11">
    <source>
        <dbReference type="ARBA" id="ARBA00023136"/>
    </source>
</evidence>
<dbReference type="Pfam" id="PF00535">
    <property type="entry name" value="Glycos_transf_2"/>
    <property type="match status" value="2"/>
</dbReference>
<dbReference type="InterPro" id="IPR029044">
    <property type="entry name" value="Nucleotide-diphossugar_trans"/>
</dbReference>
<evidence type="ECO:0000256" key="12">
    <source>
        <dbReference type="ARBA" id="ARBA00045097"/>
    </source>
</evidence>
<dbReference type="EC" id="2.4.1.117" evidence="4"/>
<evidence type="ECO:0000256" key="5">
    <source>
        <dbReference type="ARBA" id="ARBA00022676"/>
    </source>
</evidence>
<dbReference type="Proteomes" id="UP001303373">
    <property type="component" value="Chromosome 9"/>
</dbReference>
<evidence type="ECO:0000313" key="15">
    <source>
        <dbReference type="EMBL" id="WPH02967.1"/>
    </source>
</evidence>
<keyword evidence="6" id="KW-0808">Transferase</keyword>
<evidence type="ECO:0000256" key="4">
    <source>
        <dbReference type="ARBA" id="ARBA00012583"/>
    </source>
</evidence>
<dbReference type="PANTHER" id="PTHR10859:SF91">
    <property type="entry name" value="DOLICHYL-PHOSPHATE BETA-GLUCOSYLTRANSFERASE"/>
    <property type="match status" value="1"/>
</dbReference>
<keyword evidence="16" id="KW-1185">Reference proteome</keyword>
<dbReference type="AlphaFoldDB" id="A0AAQ3M6Z0"/>
<evidence type="ECO:0000256" key="10">
    <source>
        <dbReference type="ARBA" id="ARBA00022989"/>
    </source>
</evidence>
<protein>
    <recommendedName>
        <fullName evidence="4">dolichyl-phosphate beta-glucosyltransferase</fullName>
        <ecNumber evidence="4">2.4.1.117</ecNumber>
    </recommendedName>
</protein>
<gene>
    <name evidence="15" type="ORF">R9X50_00583900</name>
</gene>
<dbReference type="InterPro" id="IPR001173">
    <property type="entry name" value="Glyco_trans_2-like"/>
</dbReference>
<evidence type="ECO:0000256" key="3">
    <source>
        <dbReference type="ARBA" id="ARBA00006739"/>
    </source>
</evidence>
<organism evidence="15 16">
    <name type="scientific">Acrodontium crateriforme</name>
    <dbReference type="NCBI Taxonomy" id="150365"/>
    <lineage>
        <taxon>Eukaryota</taxon>
        <taxon>Fungi</taxon>
        <taxon>Dikarya</taxon>
        <taxon>Ascomycota</taxon>
        <taxon>Pezizomycotina</taxon>
        <taxon>Dothideomycetes</taxon>
        <taxon>Dothideomycetidae</taxon>
        <taxon>Mycosphaerellales</taxon>
        <taxon>Teratosphaeriaceae</taxon>
        <taxon>Acrodontium</taxon>
    </lineage>
</organism>
<evidence type="ECO:0000256" key="6">
    <source>
        <dbReference type="ARBA" id="ARBA00022679"/>
    </source>
</evidence>
<reference evidence="15 16" key="1">
    <citation type="submission" date="2023-11" db="EMBL/GenBank/DDBJ databases">
        <title>An acidophilic fungus is an integral part of prey digestion in a carnivorous sundew plant.</title>
        <authorList>
            <person name="Tsai I.J."/>
        </authorList>
    </citation>
    <scope>NUCLEOTIDE SEQUENCE [LARGE SCALE GENOMIC DNA]</scope>
    <source>
        <strain evidence="15">169a</strain>
    </source>
</reference>